<evidence type="ECO:0008006" key="3">
    <source>
        <dbReference type="Google" id="ProtNLM"/>
    </source>
</evidence>
<dbReference type="InterPro" id="IPR039870">
    <property type="entry name" value="Coa4-like"/>
</dbReference>
<protein>
    <recommendedName>
        <fullName evidence="3">CHCH domain-containing protein</fullName>
    </recommendedName>
</protein>
<dbReference type="EMBL" id="QEAQ01000014">
    <property type="protein sequence ID" value="TPX60544.1"/>
    <property type="molecule type" value="Genomic_DNA"/>
</dbReference>
<proteinExistence type="predicted"/>
<comment type="caution">
    <text evidence="1">The sequence shown here is derived from an EMBL/GenBank/DDBJ whole genome shotgun (WGS) entry which is preliminary data.</text>
</comment>
<dbReference type="AlphaFoldDB" id="A0A507E9Q2"/>
<dbReference type="PANTHER" id="PTHR13639">
    <property type="entry name" value="CYTOCHROME C OXIDASE ASSEMBLY FACTOR 4 HOMOLOG, MITOCHONDRIAL"/>
    <property type="match status" value="1"/>
</dbReference>
<dbReference type="STRING" id="109895.A0A507E9Q2"/>
<evidence type="ECO:0000313" key="1">
    <source>
        <dbReference type="EMBL" id="TPX60544.1"/>
    </source>
</evidence>
<name>A0A507E9Q2_9FUNG</name>
<dbReference type="GO" id="GO:0033617">
    <property type="term" value="P:mitochondrial respiratory chain complex IV assembly"/>
    <property type="evidence" value="ECO:0007669"/>
    <property type="project" value="InterPro"/>
</dbReference>
<sequence>MQQEEEDEDPYITRIKKSGCFAQHEALQDCHFEKKDWRACKDEMTAFRKCFMRNQGQQTDK</sequence>
<evidence type="ECO:0000313" key="2">
    <source>
        <dbReference type="Proteomes" id="UP000318582"/>
    </source>
</evidence>
<accession>A0A507E9Q2</accession>
<dbReference type="PROSITE" id="PS51808">
    <property type="entry name" value="CHCH"/>
    <property type="match status" value="1"/>
</dbReference>
<keyword evidence="2" id="KW-1185">Reference proteome</keyword>
<dbReference type="Proteomes" id="UP000318582">
    <property type="component" value="Unassembled WGS sequence"/>
</dbReference>
<dbReference type="PANTHER" id="PTHR13639:SF2">
    <property type="entry name" value="CYTOCHROME C OXIDASE ASSEMBLY FACTOR 4 HOMOLOG, MITOCHONDRIAL"/>
    <property type="match status" value="1"/>
</dbReference>
<dbReference type="GO" id="GO:0005758">
    <property type="term" value="C:mitochondrial intermembrane space"/>
    <property type="evidence" value="ECO:0007669"/>
    <property type="project" value="InterPro"/>
</dbReference>
<reference evidence="1 2" key="1">
    <citation type="journal article" date="2019" name="Sci. Rep.">
        <title>Comparative genomics of chytrid fungi reveal insights into the obligate biotrophic and pathogenic lifestyle of Synchytrium endobioticum.</title>
        <authorList>
            <person name="van de Vossenberg B.T.L.H."/>
            <person name="Warris S."/>
            <person name="Nguyen H.D.T."/>
            <person name="van Gent-Pelzer M.P.E."/>
            <person name="Joly D.L."/>
            <person name="van de Geest H.C."/>
            <person name="Bonants P.J.M."/>
            <person name="Smith D.S."/>
            <person name="Levesque C.A."/>
            <person name="van der Lee T.A.J."/>
        </authorList>
    </citation>
    <scope>NUCLEOTIDE SEQUENCE [LARGE SCALE GENOMIC DNA]</scope>
    <source>
        <strain evidence="1 2">CBS 809.83</strain>
    </source>
</reference>
<organism evidence="1 2">
    <name type="scientific">Powellomyces hirtus</name>
    <dbReference type="NCBI Taxonomy" id="109895"/>
    <lineage>
        <taxon>Eukaryota</taxon>
        <taxon>Fungi</taxon>
        <taxon>Fungi incertae sedis</taxon>
        <taxon>Chytridiomycota</taxon>
        <taxon>Chytridiomycota incertae sedis</taxon>
        <taxon>Chytridiomycetes</taxon>
        <taxon>Spizellomycetales</taxon>
        <taxon>Powellomycetaceae</taxon>
        <taxon>Powellomyces</taxon>
    </lineage>
</organism>
<gene>
    <name evidence="1" type="ORF">PhCBS80983_g01724</name>
</gene>